<dbReference type="Pfam" id="PF04800">
    <property type="entry name" value="NDUS4"/>
    <property type="match status" value="1"/>
</dbReference>
<evidence type="ECO:0000256" key="4">
    <source>
        <dbReference type="ARBA" id="ARBA00022946"/>
    </source>
</evidence>
<reference evidence="8 9" key="1">
    <citation type="journal article" date="2013" name="Antonie Van Leeuwenhoek">
        <title>Dongia rigui sp. nov., isolated from freshwater of a large wetland in Korea.</title>
        <authorList>
            <person name="Baik K.S."/>
            <person name="Hwang Y.M."/>
            <person name="Choi J.S."/>
            <person name="Kwon J."/>
            <person name="Seong C.N."/>
        </authorList>
    </citation>
    <scope>NUCLEOTIDE SEQUENCE [LARGE SCALE GENOMIC DNA]</scope>
    <source>
        <strain evidence="8 9">04SU4-P</strain>
    </source>
</reference>
<evidence type="ECO:0000256" key="5">
    <source>
        <dbReference type="ARBA" id="ARBA00022982"/>
    </source>
</evidence>
<dbReference type="InterPro" id="IPR006885">
    <property type="entry name" value="NADH_UbQ_FeS_4_mit-like"/>
</dbReference>
<keyword evidence="2" id="KW-0813">Transport</keyword>
<evidence type="ECO:0000313" key="8">
    <source>
        <dbReference type="EMBL" id="MDY0870510.1"/>
    </source>
</evidence>
<dbReference type="InterPro" id="IPR038532">
    <property type="entry name" value="NDUFS4-like_sf"/>
</dbReference>
<evidence type="ECO:0000256" key="6">
    <source>
        <dbReference type="ARBA" id="ARBA00023136"/>
    </source>
</evidence>
<feature type="compositionally biased region" description="Polar residues" evidence="7">
    <location>
        <begin position="12"/>
        <end position="21"/>
    </location>
</feature>
<dbReference type="Gene3D" id="3.30.160.190">
    <property type="entry name" value="atu1810 like domain"/>
    <property type="match status" value="1"/>
</dbReference>
<organism evidence="8 9">
    <name type="scientific">Dongia rigui</name>
    <dbReference type="NCBI Taxonomy" id="940149"/>
    <lineage>
        <taxon>Bacteria</taxon>
        <taxon>Pseudomonadati</taxon>
        <taxon>Pseudomonadota</taxon>
        <taxon>Alphaproteobacteria</taxon>
        <taxon>Rhodospirillales</taxon>
        <taxon>Dongiaceae</taxon>
        <taxon>Dongia</taxon>
    </lineage>
</organism>
<dbReference type="PANTHER" id="PTHR12219:SF8">
    <property type="entry name" value="NADH DEHYDROGENASE [UBIQUINONE] IRON-SULFUR PROTEIN 4, MITOCHONDRIAL"/>
    <property type="match status" value="1"/>
</dbReference>
<evidence type="ECO:0000313" key="9">
    <source>
        <dbReference type="Proteomes" id="UP001271769"/>
    </source>
</evidence>
<comment type="caution">
    <text evidence="8">The sequence shown here is derived from an EMBL/GenBank/DDBJ whole genome shotgun (WGS) entry which is preliminary data.</text>
</comment>
<keyword evidence="6" id="KW-0472">Membrane</keyword>
<dbReference type="EMBL" id="JAXCLX010000001">
    <property type="protein sequence ID" value="MDY0870510.1"/>
    <property type="molecule type" value="Genomic_DNA"/>
</dbReference>
<evidence type="ECO:0000256" key="7">
    <source>
        <dbReference type="SAM" id="MobiDB-lite"/>
    </source>
</evidence>
<evidence type="ECO:0000256" key="1">
    <source>
        <dbReference type="ARBA" id="ARBA00004370"/>
    </source>
</evidence>
<name>A0ABU5DT30_9PROT</name>
<keyword evidence="4" id="KW-0809">Transit peptide</keyword>
<dbReference type="RefSeq" id="WP_320498772.1">
    <property type="nucleotide sequence ID" value="NZ_JAXCLX010000001.1"/>
</dbReference>
<gene>
    <name evidence="8" type="ORF">SMD31_01185</name>
</gene>
<accession>A0ABU5DT30</accession>
<proteinExistence type="predicted"/>
<keyword evidence="3" id="KW-0679">Respiratory chain</keyword>
<comment type="subcellular location">
    <subcellularLocation>
        <location evidence="1">Membrane</location>
    </subcellularLocation>
</comment>
<feature type="region of interest" description="Disordered" evidence="7">
    <location>
        <begin position="1"/>
        <end position="44"/>
    </location>
</feature>
<dbReference type="PANTHER" id="PTHR12219">
    <property type="entry name" value="NADH-UBIQUINONE OXIDOREDUCTASE"/>
    <property type="match status" value="1"/>
</dbReference>
<evidence type="ECO:0000256" key="2">
    <source>
        <dbReference type="ARBA" id="ARBA00022448"/>
    </source>
</evidence>
<protein>
    <submittedName>
        <fullName evidence="8">ETC complex I subunit</fullName>
    </submittedName>
</protein>
<keyword evidence="9" id="KW-1185">Reference proteome</keyword>
<evidence type="ECO:0000256" key="3">
    <source>
        <dbReference type="ARBA" id="ARBA00022660"/>
    </source>
</evidence>
<dbReference type="Proteomes" id="UP001271769">
    <property type="component" value="Unassembled WGS sequence"/>
</dbReference>
<sequence length="102" mass="11798">MAARIYQPAKSAMQSGRSGRSSDWILEFPQQSPRRADPLMGWTSSDDTRRQVRLVFATQEEAVAYATREGIAYEIEQPKQRNLATKAYADNFRYDRVGRWTH</sequence>
<keyword evidence="5" id="KW-0249">Electron transport</keyword>